<dbReference type="AlphaFoldDB" id="A0A9X3LDU8"/>
<dbReference type="EMBL" id="JAMKBI010000010">
    <property type="protein sequence ID" value="MCZ8534459.1"/>
    <property type="molecule type" value="Genomic_DNA"/>
</dbReference>
<dbReference type="Pfam" id="PF12867">
    <property type="entry name" value="DinB_2"/>
    <property type="match status" value="1"/>
</dbReference>
<dbReference type="InterPro" id="IPR024775">
    <property type="entry name" value="DinB-like"/>
</dbReference>
<evidence type="ECO:0000259" key="1">
    <source>
        <dbReference type="Pfam" id="PF12867"/>
    </source>
</evidence>
<keyword evidence="3" id="KW-1185">Reference proteome</keyword>
<dbReference type="SUPFAM" id="SSF109854">
    <property type="entry name" value="DinB/YfiT-like putative metalloenzymes"/>
    <property type="match status" value="1"/>
</dbReference>
<accession>A0A9X3LDU8</accession>
<sequence>MIHSMISQLTYVSDTITQLFDYIDEKLLSKRPIENKMTVWEVCVHLAQIPQADLHICKGYNVDEMRLYYEESKPVNIQDAKEQFLAGIQEVVKHIEHTEEVLSKEFTTYWGSEYRTGEWFLQIMNHLVHHRMQLYSYLLVLKVDVQVVLFR</sequence>
<protein>
    <submittedName>
        <fullName evidence="2">DinB family protein</fullName>
    </submittedName>
</protein>
<proteinExistence type="predicted"/>
<evidence type="ECO:0000313" key="3">
    <source>
        <dbReference type="Proteomes" id="UP001152172"/>
    </source>
</evidence>
<dbReference type="Proteomes" id="UP001152172">
    <property type="component" value="Unassembled WGS sequence"/>
</dbReference>
<dbReference type="Gene3D" id="1.20.120.450">
    <property type="entry name" value="dinb family like domain"/>
    <property type="match status" value="1"/>
</dbReference>
<organism evidence="2 3">
    <name type="scientific">Psychrobacillus psychrodurans</name>
    <dbReference type="NCBI Taxonomy" id="126157"/>
    <lineage>
        <taxon>Bacteria</taxon>
        <taxon>Bacillati</taxon>
        <taxon>Bacillota</taxon>
        <taxon>Bacilli</taxon>
        <taxon>Bacillales</taxon>
        <taxon>Bacillaceae</taxon>
        <taxon>Psychrobacillus</taxon>
    </lineage>
</organism>
<comment type="caution">
    <text evidence="2">The sequence shown here is derived from an EMBL/GenBank/DDBJ whole genome shotgun (WGS) entry which is preliminary data.</text>
</comment>
<name>A0A9X3LDU8_9BACI</name>
<dbReference type="RefSeq" id="WP_269922612.1">
    <property type="nucleotide sequence ID" value="NZ_JAMKBI010000010.1"/>
</dbReference>
<gene>
    <name evidence="2" type="ORF">M9R61_14205</name>
</gene>
<dbReference type="InterPro" id="IPR034660">
    <property type="entry name" value="DinB/YfiT-like"/>
</dbReference>
<feature type="domain" description="DinB-like" evidence="1">
    <location>
        <begin position="8"/>
        <end position="133"/>
    </location>
</feature>
<evidence type="ECO:0000313" key="2">
    <source>
        <dbReference type="EMBL" id="MCZ8534459.1"/>
    </source>
</evidence>
<reference evidence="2" key="1">
    <citation type="submission" date="2022-05" db="EMBL/GenBank/DDBJ databases">
        <authorList>
            <person name="Colautti A."/>
            <person name="Iacumin L."/>
        </authorList>
    </citation>
    <scope>NUCLEOTIDE SEQUENCE</scope>
    <source>
        <strain evidence="2">DSM 30747</strain>
    </source>
</reference>